<sequence length="156" mass="16697">MTGRRGPAASWAHGLVVDWTLHLVRGLPREVADDRFEEIVSDLWEQERSALQRGSGDLALAASLLARLVAGIPADVRWRAEARDRSLATAPRPITPAPVRRLADLAPERPFDQTNGTTAFDGGPLHDASDAERDLIDKGVRINVGLGFFGGGGGIG</sequence>
<dbReference type="EMBL" id="JBHUEA010000015">
    <property type="protein sequence ID" value="MFD1721958.1"/>
    <property type="molecule type" value="Genomic_DNA"/>
</dbReference>
<evidence type="ECO:0000313" key="1">
    <source>
        <dbReference type="EMBL" id="MFD1721958.1"/>
    </source>
</evidence>
<comment type="caution">
    <text evidence="1">The sequence shown here is derived from an EMBL/GenBank/DDBJ whole genome shotgun (WGS) entry which is preliminary data.</text>
</comment>
<name>A0ABW4LFE0_9MICO</name>
<proteinExistence type="predicted"/>
<dbReference type="Proteomes" id="UP001597347">
    <property type="component" value="Unassembled WGS sequence"/>
</dbReference>
<evidence type="ECO:0000313" key="2">
    <source>
        <dbReference type="Proteomes" id="UP001597347"/>
    </source>
</evidence>
<gene>
    <name evidence="1" type="ORF">ACFSBI_10370</name>
</gene>
<protein>
    <recommendedName>
        <fullName evidence="3">DUF2267 domain-containing protein</fullName>
    </recommendedName>
</protein>
<evidence type="ECO:0008006" key="3">
    <source>
        <dbReference type="Google" id="ProtNLM"/>
    </source>
</evidence>
<dbReference type="RefSeq" id="WP_377934658.1">
    <property type="nucleotide sequence ID" value="NZ_JBHUEA010000015.1"/>
</dbReference>
<accession>A0ABW4LFE0</accession>
<organism evidence="1 2">
    <name type="scientific">Amnibacterium endophyticum</name>
    <dbReference type="NCBI Taxonomy" id="2109337"/>
    <lineage>
        <taxon>Bacteria</taxon>
        <taxon>Bacillati</taxon>
        <taxon>Actinomycetota</taxon>
        <taxon>Actinomycetes</taxon>
        <taxon>Micrococcales</taxon>
        <taxon>Microbacteriaceae</taxon>
        <taxon>Amnibacterium</taxon>
    </lineage>
</organism>
<keyword evidence="2" id="KW-1185">Reference proteome</keyword>
<reference evidence="2" key="1">
    <citation type="journal article" date="2019" name="Int. J. Syst. Evol. Microbiol.">
        <title>The Global Catalogue of Microorganisms (GCM) 10K type strain sequencing project: providing services to taxonomists for standard genome sequencing and annotation.</title>
        <authorList>
            <consortium name="The Broad Institute Genomics Platform"/>
            <consortium name="The Broad Institute Genome Sequencing Center for Infectious Disease"/>
            <person name="Wu L."/>
            <person name="Ma J."/>
        </authorList>
    </citation>
    <scope>NUCLEOTIDE SEQUENCE [LARGE SCALE GENOMIC DNA]</scope>
    <source>
        <strain evidence="2">CGMCC 1.12471</strain>
    </source>
</reference>